<dbReference type="Proteomes" id="UP000501076">
    <property type="component" value="Plasmid pFDU301F"/>
</dbReference>
<name>A0A6M6DJH0_PRIMG</name>
<reference evidence="1 2" key="1">
    <citation type="submission" date="2019-10" db="EMBL/GenBank/DDBJ databases">
        <title>Complete genome sequences for adaption low water activity.</title>
        <authorList>
            <person name="Zhao L."/>
            <person name="Zhong J."/>
        </authorList>
    </citation>
    <scope>NUCLEOTIDE SEQUENCE [LARGE SCALE GENOMIC DNA]</scope>
    <source>
        <strain evidence="1 2">FDU301</strain>
        <plasmid evidence="2">pfdu301f</plasmid>
    </source>
</reference>
<dbReference type="EMBL" id="CP045268">
    <property type="protein sequence ID" value="QJX74700.1"/>
    <property type="molecule type" value="Genomic_DNA"/>
</dbReference>
<dbReference type="RefSeq" id="WP_171776417.1">
    <property type="nucleotide sequence ID" value="NZ_CP045268.1"/>
</dbReference>
<dbReference type="AlphaFoldDB" id="A0A6M6DJH0"/>
<protein>
    <submittedName>
        <fullName evidence="1">Uncharacterized protein</fullName>
    </submittedName>
</protein>
<gene>
    <name evidence="1" type="ORF">FDZ14_00345</name>
</gene>
<accession>A0A6M6DJH0</accession>
<evidence type="ECO:0000313" key="1">
    <source>
        <dbReference type="EMBL" id="QJX74700.1"/>
    </source>
</evidence>
<geneLocation type="plasmid" evidence="2">
    <name>pfdu301f</name>
</geneLocation>
<evidence type="ECO:0000313" key="2">
    <source>
        <dbReference type="Proteomes" id="UP000501076"/>
    </source>
</evidence>
<proteinExistence type="predicted"/>
<organism evidence="1 2">
    <name type="scientific">Priestia megaterium</name>
    <name type="common">Bacillus megaterium</name>
    <dbReference type="NCBI Taxonomy" id="1404"/>
    <lineage>
        <taxon>Bacteria</taxon>
        <taxon>Bacillati</taxon>
        <taxon>Bacillota</taxon>
        <taxon>Bacilli</taxon>
        <taxon>Bacillales</taxon>
        <taxon>Bacillaceae</taxon>
        <taxon>Priestia</taxon>
    </lineage>
</organism>
<keyword evidence="1" id="KW-0614">Plasmid</keyword>
<sequence>MLNNLFFMNMKLVSLCLIIGLVFCFNNSFVQAKERNLKDIDVKDEETSNVEDLELERKRDEVREQLIKSNFFSKVNRKLIENKYKRYSFRGEYDINYHIIELEVDEKSDESKVETIENIEEIVSQLARENNLISSHAKVIFHQK</sequence>